<evidence type="ECO:0000259" key="1">
    <source>
        <dbReference type="PROSITE" id="PS50011"/>
    </source>
</evidence>
<dbReference type="Gene3D" id="1.10.510.10">
    <property type="entry name" value="Transferase(Phosphotransferase) domain 1"/>
    <property type="match status" value="1"/>
</dbReference>
<gene>
    <name evidence="2" type="primary">HT1</name>
    <name evidence="2" type="ORF">KSP40_PGU001427</name>
</gene>
<sequence length="120" mass="14088">MTGETGSYRYMAPEVFKHRKYDKKVDVFSFAMILYEMLEGDPPLSNYEPYEAAKFIADGHRPTFRAKGYIPDLRESSCFDPTTRIRFLEIGRSRCFSWCDPNMTIVLYNKNIYILFLAVN</sequence>
<dbReference type="EMBL" id="JBBWWR010000005">
    <property type="protein sequence ID" value="KAK8966821.1"/>
    <property type="molecule type" value="Genomic_DNA"/>
</dbReference>
<evidence type="ECO:0000313" key="3">
    <source>
        <dbReference type="Proteomes" id="UP001412067"/>
    </source>
</evidence>
<keyword evidence="2" id="KW-0418">Kinase</keyword>
<dbReference type="PANTHER" id="PTHR23257:SF891">
    <property type="entry name" value="INTEGRIN-LINKED PROTEIN KINASE FAMILY"/>
    <property type="match status" value="1"/>
</dbReference>
<dbReference type="Proteomes" id="UP001412067">
    <property type="component" value="Unassembled WGS sequence"/>
</dbReference>
<organism evidence="2 3">
    <name type="scientific">Platanthera guangdongensis</name>
    <dbReference type="NCBI Taxonomy" id="2320717"/>
    <lineage>
        <taxon>Eukaryota</taxon>
        <taxon>Viridiplantae</taxon>
        <taxon>Streptophyta</taxon>
        <taxon>Embryophyta</taxon>
        <taxon>Tracheophyta</taxon>
        <taxon>Spermatophyta</taxon>
        <taxon>Magnoliopsida</taxon>
        <taxon>Liliopsida</taxon>
        <taxon>Asparagales</taxon>
        <taxon>Orchidaceae</taxon>
        <taxon>Orchidoideae</taxon>
        <taxon>Orchideae</taxon>
        <taxon>Orchidinae</taxon>
        <taxon>Platanthera</taxon>
    </lineage>
</organism>
<dbReference type="InterPro" id="IPR050167">
    <property type="entry name" value="Ser_Thr_protein_kinase"/>
</dbReference>
<keyword evidence="3" id="KW-1185">Reference proteome</keyword>
<dbReference type="PROSITE" id="PS50011">
    <property type="entry name" value="PROTEIN_KINASE_DOM"/>
    <property type="match status" value="1"/>
</dbReference>
<feature type="domain" description="Protein kinase" evidence="1">
    <location>
        <begin position="1"/>
        <end position="103"/>
    </location>
</feature>
<accession>A0ABR2MS66</accession>
<dbReference type="PANTHER" id="PTHR23257">
    <property type="entry name" value="SERINE-THREONINE PROTEIN KINASE"/>
    <property type="match status" value="1"/>
</dbReference>
<dbReference type="GO" id="GO:0016301">
    <property type="term" value="F:kinase activity"/>
    <property type="evidence" value="ECO:0007669"/>
    <property type="project" value="UniProtKB-KW"/>
</dbReference>
<keyword evidence="2" id="KW-0808">Transferase</keyword>
<protein>
    <submittedName>
        <fullName evidence="2">Serine/threonine-protein kinase HT1</fullName>
    </submittedName>
</protein>
<dbReference type="InterPro" id="IPR000719">
    <property type="entry name" value="Prot_kinase_dom"/>
</dbReference>
<evidence type="ECO:0000313" key="2">
    <source>
        <dbReference type="EMBL" id="KAK8966821.1"/>
    </source>
</evidence>
<dbReference type="Pfam" id="PF00069">
    <property type="entry name" value="Pkinase"/>
    <property type="match status" value="1"/>
</dbReference>
<proteinExistence type="predicted"/>
<name>A0ABR2MS66_9ASPA</name>
<dbReference type="SUPFAM" id="SSF56112">
    <property type="entry name" value="Protein kinase-like (PK-like)"/>
    <property type="match status" value="1"/>
</dbReference>
<reference evidence="2 3" key="1">
    <citation type="journal article" date="2022" name="Nat. Plants">
        <title>Genomes of leafy and leafless Platanthera orchids illuminate the evolution of mycoheterotrophy.</title>
        <authorList>
            <person name="Li M.H."/>
            <person name="Liu K.W."/>
            <person name="Li Z."/>
            <person name="Lu H.C."/>
            <person name="Ye Q.L."/>
            <person name="Zhang D."/>
            <person name="Wang J.Y."/>
            <person name="Li Y.F."/>
            <person name="Zhong Z.M."/>
            <person name="Liu X."/>
            <person name="Yu X."/>
            <person name="Liu D.K."/>
            <person name="Tu X.D."/>
            <person name="Liu B."/>
            <person name="Hao Y."/>
            <person name="Liao X.Y."/>
            <person name="Jiang Y.T."/>
            <person name="Sun W.H."/>
            <person name="Chen J."/>
            <person name="Chen Y.Q."/>
            <person name="Ai Y."/>
            <person name="Zhai J.W."/>
            <person name="Wu S.S."/>
            <person name="Zhou Z."/>
            <person name="Hsiao Y.Y."/>
            <person name="Wu W.L."/>
            <person name="Chen Y.Y."/>
            <person name="Lin Y.F."/>
            <person name="Hsu J.L."/>
            <person name="Li C.Y."/>
            <person name="Wang Z.W."/>
            <person name="Zhao X."/>
            <person name="Zhong W.Y."/>
            <person name="Ma X.K."/>
            <person name="Ma L."/>
            <person name="Huang J."/>
            <person name="Chen G.Z."/>
            <person name="Huang M.Z."/>
            <person name="Huang L."/>
            <person name="Peng D.H."/>
            <person name="Luo Y.B."/>
            <person name="Zou S.Q."/>
            <person name="Chen S.P."/>
            <person name="Lan S."/>
            <person name="Tsai W.C."/>
            <person name="Van de Peer Y."/>
            <person name="Liu Z.J."/>
        </authorList>
    </citation>
    <scope>NUCLEOTIDE SEQUENCE [LARGE SCALE GENOMIC DNA]</scope>
    <source>
        <strain evidence="2">Lor288</strain>
    </source>
</reference>
<comment type="caution">
    <text evidence="2">The sequence shown here is derived from an EMBL/GenBank/DDBJ whole genome shotgun (WGS) entry which is preliminary data.</text>
</comment>
<dbReference type="InterPro" id="IPR011009">
    <property type="entry name" value="Kinase-like_dom_sf"/>
</dbReference>